<evidence type="ECO:0000256" key="4">
    <source>
        <dbReference type="ARBA" id="ARBA00022798"/>
    </source>
</evidence>
<dbReference type="Pfam" id="PF03009">
    <property type="entry name" value="GDPD"/>
    <property type="match status" value="1"/>
</dbReference>
<dbReference type="GO" id="GO:0006629">
    <property type="term" value="P:lipid metabolic process"/>
    <property type="evidence" value="ECO:0007669"/>
    <property type="project" value="InterPro"/>
</dbReference>
<dbReference type="AlphaFoldDB" id="A0A7X5R1A4"/>
<sequence length="359" mass="39706">MPLPAPHLPATRPLIIGHRGASGYRPEHTREAYELAIEQGADALEPDLVATRDGVLVIRHENEISTTTNVSEHPEFESRRTTKTIDGVEFDGWFTEDFTWAELSTLRARERLGDRRPQSAAYNDQFPILRFTDLLGLLDAAASRGKPIILVAEIKHASYFEAEGLSLDALFADELARCGWADPRKQADLLVVESFERRVLTQIRRRGIGGKLVYLVEDSGAPADEVAFLGQNALPYASSLTEDGLAGLARGTATHVPVQGVSVPKRLLIGDRGPVMLDRHVIDRVHDHGLELYTWTLRPENAFLHRGFRSAAGKNDYGDWEQEFELLMRSGVDGVFCDHPDLAVRVLGSNSRASVSPSP</sequence>
<dbReference type="GO" id="GO:0006071">
    <property type="term" value="P:glycerol metabolic process"/>
    <property type="evidence" value="ECO:0007669"/>
    <property type="project" value="UniProtKB-KW"/>
</dbReference>
<dbReference type="InterPro" id="IPR030395">
    <property type="entry name" value="GP_PDE_dom"/>
</dbReference>
<dbReference type="SUPFAM" id="SSF51695">
    <property type="entry name" value="PLC-like phosphodiesterases"/>
    <property type="match status" value="1"/>
</dbReference>
<proteinExistence type="inferred from homology"/>
<keyword evidence="4" id="KW-0319">Glycerol metabolism</keyword>
<dbReference type="PANTHER" id="PTHR43620">
    <property type="entry name" value="GLYCEROPHOSPHORYL DIESTER PHOSPHODIESTERASE"/>
    <property type="match status" value="1"/>
</dbReference>
<keyword evidence="9" id="KW-1185">Reference proteome</keyword>
<organism evidence="8 9">
    <name type="scientific">Lysinibacter cavernae</name>
    <dbReference type="NCBI Taxonomy" id="1640652"/>
    <lineage>
        <taxon>Bacteria</taxon>
        <taxon>Bacillati</taxon>
        <taxon>Actinomycetota</taxon>
        <taxon>Actinomycetes</taxon>
        <taxon>Micrococcales</taxon>
        <taxon>Microbacteriaceae</taxon>
        <taxon>Lysinibacter</taxon>
    </lineage>
</organism>
<dbReference type="PANTHER" id="PTHR43620:SF7">
    <property type="entry name" value="GLYCEROPHOSPHODIESTER PHOSPHODIESTERASE GDPD5-RELATED"/>
    <property type="match status" value="1"/>
</dbReference>
<keyword evidence="5 8" id="KW-0378">Hydrolase</keyword>
<dbReference type="GO" id="GO:0042597">
    <property type="term" value="C:periplasmic space"/>
    <property type="evidence" value="ECO:0007669"/>
    <property type="project" value="TreeGrafter"/>
</dbReference>
<evidence type="ECO:0000313" key="8">
    <source>
        <dbReference type="EMBL" id="NIH53864.1"/>
    </source>
</evidence>
<accession>A0A7X5R1A4</accession>
<evidence type="ECO:0000259" key="7">
    <source>
        <dbReference type="PROSITE" id="PS51704"/>
    </source>
</evidence>
<comment type="similarity">
    <text evidence="1">Belongs to the glycerophosphoryl diester phosphodiesterase family.</text>
</comment>
<dbReference type="GO" id="GO:0008889">
    <property type="term" value="F:glycerophosphodiester phosphodiesterase activity"/>
    <property type="evidence" value="ECO:0007669"/>
    <property type="project" value="UniProtKB-EC"/>
</dbReference>
<feature type="domain" description="GP-PDE" evidence="7">
    <location>
        <begin position="13"/>
        <end position="347"/>
    </location>
</feature>
<dbReference type="Proteomes" id="UP000541033">
    <property type="component" value="Unassembled WGS sequence"/>
</dbReference>
<keyword evidence="3" id="KW-0732">Signal</keyword>
<reference evidence="8 9" key="1">
    <citation type="submission" date="2020-02" db="EMBL/GenBank/DDBJ databases">
        <title>Sequencing the genomes of 1000 actinobacteria strains.</title>
        <authorList>
            <person name="Klenk H.-P."/>
        </authorList>
    </citation>
    <scope>NUCLEOTIDE SEQUENCE [LARGE SCALE GENOMIC DNA]</scope>
    <source>
        <strain evidence="8 9">DSM 27960</strain>
    </source>
</reference>
<evidence type="ECO:0000256" key="3">
    <source>
        <dbReference type="ARBA" id="ARBA00022729"/>
    </source>
</evidence>
<comment type="caution">
    <text evidence="8">The sequence shown here is derived from an EMBL/GenBank/DDBJ whole genome shotgun (WGS) entry which is preliminary data.</text>
</comment>
<name>A0A7X5R1A4_9MICO</name>
<evidence type="ECO:0000256" key="2">
    <source>
        <dbReference type="ARBA" id="ARBA00012247"/>
    </source>
</evidence>
<gene>
    <name evidence="8" type="ORF">FHX76_001732</name>
</gene>
<dbReference type="EC" id="3.1.4.46" evidence="2"/>
<evidence type="ECO:0000313" key="9">
    <source>
        <dbReference type="Proteomes" id="UP000541033"/>
    </source>
</evidence>
<dbReference type="InterPro" id="IPR017946">
    <property type="entry name" value="PLC-like_Pdiesterase_TIM-brl"/>
</dbReference>
<evidence type="ECO:0000256" key="5">
    <source>
        <dbReference type="ARBA" id="ARBA00022801"/>
    </source>
</evidence>
<dbReference type="PROSITE" id="PS51704">
    <property type="entry name" value="GP_PDE"/>
    <property type="match status" value="1"/>
</dbReference>
<protein>
    <recommendedName>
        <fullName evidence="2">glycerophosphodiester phosphodiesterase</fullName>
        <ecNumber evidence="2">3.1.4.46</ecNumber>
    </recommendedName>
</protein>
<dbReference type="Gene3D" id="3.20.20.190">
    <property type="entry name" value="Phosphatidylinositol (PI) phosphodiesterase"/>
    <property type="match status" value="1"/>
</dbReference>
<evidence type="ECO:0000256" key="6">
    <source>
        <dbReference type="ARBA" id="ARBA00047512"/>
    </source>
</evidence>
<dbReference type="RefSeq" id="WP_167149823.1">
    <property type="nucleotide sequence ID" value="NZ_JAAMOX010000001.1"/>
</dbReference>
<dbReference type="EMBL" id="JAAMOX010000001">
    <property type="protein sequence ID" value="NIH53864.1"/>
    <property type="molecule type" value="Genomic_DNA"/>
</dbReference>
<comment type="catalytic activity">
    <reaction evidence="6">
        <text>a sn-glycero-3-phosphodiester + H2O = an alcohol + sn-glycerol 3-phosphate + H(+)</text>
        <dbReference type="Rhea" id="RHEA:12969"/>
        <dbReference type="ChEBI" id="CHEBI:15377"/>
        <dbReference type="ChEBI" id="CHEBI:15378"/>
        <dbReference type="ChEBI" id="CHEBI:30879"/>
        <dbReference type="ChEBI" id="CHEBI:57597"/>
        <dbReference type="ChEBI" id="CHEBI:83408"/>
        <dbReference type="EC" id="3.1.4.46"/>
    </reaction>
</comment>
<evidence type="ECO:0000256" key="1">
    <source>
        <dbReference type="ARBA" id="ARBA00007277"/>
    </source>
</evidence>